<dbReference type="Pfam" id="PF01638">
    <property type="entry name" value="HxlR"/>
    <property type="match status" value="1"/>
</dbReference>
<accession>A0ABS7C2Y1</accession>
<dbReference type="PANTHER" id="PTHR33204:SF37">
    <property type="entry name" value="HTH-TYPE TRANSCRIPTIONAL REGULATOR YODB"/>
    <property type="match status" value="1"/>
</dbReference>
<dbReference type="RefSeq" id="WP_210045356.1">
    <property type="nucleotide sequence ID" value="NZ_JBHLVU010000010.1"/>
</dbReference>
<proteinExistence type="predicted"/>
<dbReference type="Gene3D" id="1.10.10.10">
    <property type="entry name" value="Winged helix-like DNA-binding domain superfamily/Winged helix DNA-binding domain"/>
    <property type="match status" value="1"/>
</dbReference>
<keyword evidence="2" id="KW-0238">DNA-binding</keyword>
<dbReference type="PANTHER" id="PTHR33204">
    <property type="entry name" value="TRANSCRIPTIONAL REGULATOR, MARR FAMILY"/>
    <property type="match status" value="1"/>
</dbReference>
<dbReference type="SUPFAM" id="SSF46785">
    <property type="entry name" value="Winged helix' DNA-binding domain"/>
    <property type="match status" value="1"/>
</dbReference>
<sequence length="109" mass="12654">MSTTEEDNQCIASISEVLQLLAGKWPFLVITELLREPQRFNQLRRNLGKISTKGLTDTLRNLEQHRMLTRSVFLTVPLTVEYSLTDKGKAFTGVFMEINRWKNEWDPVV</sequence>
<name>A0ABS7C2Y1_9BACL</name>
<evidence type="ECO:0000256" key="2">
    <source>
        <dbReference type="ARBA" id="ARBA00023125"/>
    </source>
</evidence>
<dbReference type="InterPro" id="IPR036388">
    <property type="entry name" value="WH-like_DNA-bd_sf"/>
</dbReference>
<feature type="domain" description="HTH hxlR-type" evidence="4">
    <location>
        <begin position="10"/>
        <end position="109"/>
    </location>
</feature>
<dbReference type="InterPro" id="IPR002577">
    <property type="entry name" value="HTH_HxlR"/>
</dbReference>
<gene>
    <name evidence="5" type="ORF">K0U00_14680</name>
</gene>
<dbReference type="EMBL" id="JAHZIK010000332">
    <property type="protein sequence ID" value="MBW7455268.1"/>
    <property type="molecule type" value="Genomic_DNA"/>
</dbReference>
<dbReference type="Proteomes" id="UP001519887">
    <property type="component" value="Unassembled WGS sequence"/>
</dbReference>
<evidence type="ECO:0000313" key="6">
    <source>
        <dbReference type="Proteomes" id="UP001519887"/>
    </source>
</evidence>
<evidence type="ECO:0000256" key="3">
    <source>
        <dbReference type="ARBA" id="ARBA00023163"/>
    </source>
</evidence>
<reference evidence="5 6" key="1">
    <citation type="submission" date="2021-07" db="EMBL/GenBank/DDBJ databases">
        <title>Paenibacillus radiodurans sp. nov., isolated from the southeastern edge of Tengger Desert.</title>
        <authorList>
            <person name="Zhang G."/>
        </authorList>
    </citation>
    <scope>NUCLEOTIDE SEQUENCE [LARGE SCALE GENOMIC DNA]</scope>
    <source>
        <strain evidence="5 6">CCM 7311</strain>
    </source>
</reference>
<keyword evidence="3" id="KW-0804">Transcription</keyword>
<evidence type="ECO:0000313" key="5">
    <source>
        <dbReference type="EMBL" id="MBW7455268.1"/>
    </source>
</evidence>
<evidence type="ECO:0000256" key="1">
    <source>
        <dbReference type="ARBA" id="ARBA00023015"/>
    </source>
</evidence>
<protein>
    <submittedName>
        <fullName evidence="5">Helix-turn-helix transcriptional regulator</fullName>
    </submittedName>
</protein>
<dbReference type="InterPro" id="IPR036390">
    <property type="entry name" value="WH_DNA-bd_sf"/>
</dbReference>
<dbReference type="PROSITE" id="PS51118">
    <property type="entry name" value="HTH_HXLR"/>
    <property type="match status" value="1"/>
</dbReference>
<comment type="caution">
    <text evidence="5">The sequence shown here is derived from an EMBL/GenBank/DDBJ whole genome shotgun (WGS) entry which is preliminary data.</text>
</comment>
<keyword evidence="1" id="KW-0805">Transcription regulation</keyword>
<evidence type="ECO:0000259" key="4">
    <source>
        <dbReference type="PROSITE" id="PS51118"/>
    </source>
</evidence>
<organism evidence="5 6">
    <name type="scientific">Paenibacillus sepulcri</name>
    <dbReference type="NCBI Taxonomy" id="359917"/>
    <lineage>
        <taxon>Bacteria</taxon>
        <taxon>Bacillati</taxon>
        <taxon>Bacillota</taxon>
        <taxon>Bacilli</taxon>
        <taxon>Bacillales</taxon>
        <taxon>Paenibacillaceae</taxon>
        <taxon>Paenibacillus</taxon>
    </lineage>
</organism>
<keyword evidence="6" id="KW-1185">Reference proteome</keyword>